<dbReference type="RefSeq" id="WP_111418427.1">
    <property type="nucleotide sequence ID" value="NZ_NPEX01000035.1"/>
</dbReference>
<comment type="caution">
    <text evidence="1">The sequence shown here is derived from an EMBL/GenBank/DDBJ whole genome shotgun (WGS) entry which is preliminary data.</text>
</comment>
<dbReference type="Proteomes" id="UP000249130">
    <property type="component" value="Unassembled WGS sequence"/>
</dbReference>
<gene>
    <name evidence="1" type="ORF">CH341_07560</name>
</gene>
<accession>A0A327L5B0</accession>
<name>A0A327L5B0_9BRAD</name>
<evidence type="ECO:0000313" key="2">
    <source>
        <dbReference type="Proteomes" id="UP000249130"/>
    </source>
</evidence>
<proteinExistence type="predicted"/>
<sequence length="154" mass="16255">MLRSKPALVSPGRIVVVAAGLVIGLATVSTPAEARRIRIPLFRSSSVATPPPAAVRTAPTQSRGVFYVSSGSRPFAPTRTSAASEGDLGRLAGPDVASLSATAALAGEKTQADEKNARRKAWLDFCQPKLAPPDRYGVEYYVYAHPGCQFGRTE</sequence>
<dbReference type="OrthoDB" id="8236118at2"/>
<keyword evidence="2" id="KW-1185">Reference proteome</keyword>
<dbReference type="EMBL" id="NPEX01000035">
    <property type="protein sequence ID" value="RAI44742.1"/>
    <property type="molecule type" value="Genomic_DNA"/>
</dbReference>
<dbReference type="AlphaFoldDB" id="A0A327L5B0"/>
<reference evidence="1 2" key="1">
    <citation type="submission" date="2017-07" db="EMBL/GenBank/DDBJ databases">
        <title>Draft Genome Sequences of Select Purple Nonsulfur Bacteria.</title>
        <authorList>
            <person name="Lasarre B."/>
            <person name="Mckinlay J.B."/>
        </authorList>
    </citation>
    <scope>NUCLEOTIDE SEQUENCE [LARGE SCALE GENOMIC DNA]</scope>
    <source>
        <strain evidence="1 2">DSM 5909</strain>
    </source>
</reference>
<organism evidence="1 2">
    <name type="scientific">Rhodoplanes roseus</name>
    <dbReference type="NCBI Taxonomy" id="29409"/>
    <lineage>
        <taxon>Bacteria</taxon>
        <taxon>Pseudomonadati</taxon>
        <taxon>Pseudomonadota</taxon>
        <taxon>Alphaproteobacteria</taxon>
        <taxon>Hyphomicrobiales</taxon>
        <taxon>Nitrobacteraceae</taxon>
        <taxon>Rhodoplanes</taxon>
    </lineage>
</organism>
<protein>
    <submittedName>
        <fullName evidence="1">Uncharacterized protein</fullName>
    </submittedName>
</protein>
<evidence type="ECO:0000313" key="1">
    <source>
        <dbReference type="EMBL" id="RAI44742.1"/>
    </source>
</evidence>